<feature type="region of interest" description="Disordered" evidence="7">
    <location>
        <begin position="721"/>
        <end position="869"/>
    </location>
</feature>
<feature type="compositionally biased region" description="Basic residues" evidence="7">
    <location>
        <begin position="163"/>
        <end position="172"/>
    </location>
</feature>
<comment type="caution">
    <text evidence="8">The sequence shown here is derived from an EMBL/GenBank/DDBJ whole genome shotgun (WGS) entry which is preliminary data.</text>
</comment>
<feature type="compositionally biased region" description="Basic residues" evidence="7">
    <location>
        <begin position="114"/>
        <end position="127"/>
    </location>
</feature>
<dbReference type="EMBL" id="QEAM01000038">
    <property type="protein sequence ID" value="TPX49209.1"/>
    <property type="molecule type" value="Genomic_DNA"/>
</dbReference>
<comment type="subcellular location">
    <subcellularLocation>
        <location evidence="1">Cytoplasm</location>
    </subcellularLocation>
</comment>
<dbReference type="InterPro" id="IPR025279">
    <property type="entry name" value="NST1"/>
</dbReference>
<evidence type="ECO:0000256" key="3">
    <source>
        <dbReference type="ARBA" id="ARBA00015112"/>
    </source>
</evidence>
<proteinExistence type="inferred from homology"/>
<evidence type="ECO:0000313" key="11">
    <source>
        <dbReference type="Proteomes" id="UP000320475"/>
    </source>
</evidence>
<dbReference type="AlphaFoldDB" id="A0A507DBZ6"/>
<evidence type="ECO:0000256" key="4">
    <source>
        <dbReference type="ARBA" id="ARBA00020733"/>
    </source>
</evidence>
<evidence type="ECO:0000313" key="10">
    <source>
        <dbReference type="Proteomes" id="UP000317494"/>
    </source>
</evidence>
<keyword evidence="10" id="KW-1185">Reference proteome</keyword>
<dbReference type="PANTHER" id="PTHR31780">
    <property type="entry name" value="STRESS RESPONSE PROTEIN NST1-RELATED"/>
    <property type="match status" value="1"/>
</dbReference>
<feature type="compositionally biased region" description="Polar residues" evidence="7">
    <location>
        <begin position="725"/>
        <end position="739"/>
    </location>
</feature>
<feature type="compositionally biased region" description="Acidic residues" evidence="7">
    <location>
        <begin position="22"/>
        <end position="37"/>
    </location>
</feature>
<comment type="similarity">
    <text evidence="2">Belongs to the NST1 family.</text>
</comment>
<dbReference type="InterPro" id="IPR051195">
    <property type="entry name" value="Fungal_stress_NST1"/>
</dbReference>
<reference evidence="10 11" key="1">
    <citation type="journal article" date="2019" name="Sci. Rep.">
        <title>Comparative genomics of chytrid fungi reveal insights into the obligate biotrophic and pathogenic lifestyle of Synchytrium endobioticum.</title>
        <authorList>
            <person name="van de Vossenberg B.T.L.H."/>
            <person name="Warris S."/>
            <person name="Nguyen H.D.T."/>
            <person name="van Gent-Pelzer M.P.E."/>
            <person name="Joly D.L."/>
            <person name="van de Geest H.C."/>
            <person name="Bonants P.J.M."/>
            <person name="Smith D.S."/>
            <person name="Levesque C.A."/>
            <person name="van der Lee T.A.J."/>
        </authorList>
    </citation>
    <scope>NUCLEOTIDE SEQUENCE [LARGE SCALE GENOMIC DNA]</scope>
    <source>
        <strain evidence="8 11">LEV6574</strain>
        <strain evidence="9 10">MB42</strain>
    </source>
</reference>
<accession>A0A507DBZ6</accession>
<evidence type="ECO:0000256" key="5">
    <source>
        <dbReference type="ARBA" id="ARBA00022490"/>
    </source>
</evidence>
<evidence type="ECO:0000313" key="9">
    <source>
        <dbReference type="EMBL" id="TPX52576.1"/>
    </source>
</evidence>
<feature type="compositionally biased region" description="Acidic residues" evidence="7">
    <location>
        <begin position="307"/>
        <end position="326"/>
    </location>
</feature>
<keyword evidence="5" id="KW-0963">Cytoplasm</keyword>
<protein>
    <recommendedName>
        <fullName evidence="4">Stress response protein NST1</fullName>
    </recommendedName>
    <alternativeName>
        <fullName evidence="3">Stress response protein nst1</fullName>
    </alternativeName>
</protein>
<feature type="compositionally biased region" description="Low complexity" evidence="7">
    <location>
        <begin position="740"/>
        <end position="769"/>
    </location>
</feature>
<evidence type="ECO:0000256" key="6">
    <source>
        <dbReference type="ARBA" id="ARBA00023054"/>
    </source>
</evidence>
<feature type="region of interest" description="Disordered" evidence="7">
    <location>
        <begin position="452"/>
        <end position="663"/>
    </location>
</feature>
<feature type="compositionally biased region" description="Basic residues" evidence="7">
    <location>
        <begin position="470"/>
        <end position="482"/>
    </location>
</feature>
<feature type="compositionally biased region" description="Acidic residues" evidence="7">
    <location>
        <begin position="387"/>
        <end position="409"/>
    </location>
</feature>
<feature type="compositionally biased region" description="Basic and acidic residues" evidence="7">
    <location>
        <begin position="483"/>
        <end position="623"/>
    </location>
</feature>
<evidence type="ECO:0000256" key="1">
    <source>
        <dbReference type="ARBA" id="ARBA00004496"/>
    </source>
</evidence>
<feature type="region of interest" description="Disordered" evidence="7">
    <location>
        <begin position="1"/>
        <end position="177"/>
    </location>
</feature>
<keyword evidence="6" id="KW-0175">Coiled coil</keyword>
<feature type="compositionally biased region" description="Low complexity" evidence="7">
    <location>
        <begin position="150"/>
        <end position="162"/>
    </location>
</feature>
<dbReference type="Pfam" id="PF13945">
    <property type="entry name" value="NST1"/>
    <property type="match status" value="1"/>
</dbReference>
<dbReference type="OrthoDB" id="21629at2759"/>
<dbReference type="STRING" id="286115.A0A507DBZ6"/>
<dbReference type="EMBL" id="QEAN01000033">
    <property type="protein sequence ID" value="TPX52576.1"/>
    <property type="molecule type" value="Genomic_DNA"/>
</dbReference>
<dbReference type="Proteomes" id="UP000320475">
    <property type="component" value="Unassembled WGS sequence"/>
</dbReference>
<feature type="compositionally biased region" description="Polar residues" evidence="7">
    <location>
        <begin position="60"/>
        <end position="94"/>
    </location>
</feature>
<feature type="compositionally biased region" description="Polar residues" evidence="7">
    <location>
        <begin position="1129"/>
        <end position="1169"/>
    </location>
</feature>
<feature type="region of interest" description="Disordered" evidence="7">
    <location>
        <begin position="260"/>
        <end position="337"/>
    </location>
</feature>
<evidence type="ECO:0000256" key="2">
    <source>
        <dbReference type="ARBA" id="ARBA00007112"/>
    </source>
</evidence>
<organism evidence="8 11">
    <name type="scientific">Synchytrium endobioticum</name>
    <dbReference type="NCBI Taxonomy" id="286115"/>
    <lineage>
        <taxon>Eukaryota</taxon>
        <taxon>Fungi</taxon>
        <taxon>Fungi incertae sedis</taxon>
        <taxon>Chytridiomycota</taxon>
        <taxon>Chytridiomycota incertae sedis</taxon>
        <taxon>Chytridiomycetes</taxon>
        <taxon>Synchytriales</taxon>
        <taxon>Synchytriaceae</taxon>
        <taxon>Synchytrium</taxon>
    </lineage>
</organism>
<evidence type="ECO:0000256" key="7">
    <source>
        <dbReference type="SAM" id="MobiDB-lite"/>
    </source>
</evidence>
<evidence type="ECO:0000313" key="8">
    <source>
        <dbReference type="EMBL" id="TPX49209.1"/>
    </source>
</evidence>
<gene>
    <name evidence="8" type="ORF">SeLEV6574_g01611</name>
    <name evidence="9" type="ORF">SeMB42_g01330</name>
</gene>
<feature type="compositionally biased region" description="Basic and acidic residues" evidence="7">
    <location>
        <begin position="452"/>
        <end position="469"/>
    </location>
</feature>
<dbReference type="PANTHER" id="PTHR31780:SF10">
    <property type="entry name" value="LD36051P"/>
    <property type="match status" value="1"/>
</dbReference>
<sequence length="1169" mass="128037">MSGSKTAINAPNAPAVAALPLSDDEEDAYSQSDDADMDDRKSRPILQAKGRRPLPATPAGRNSVSLYNHGSNNPTNRRLESPSTSNQRGTSSGAPASVADSEDFADVHAPATSSKKKKKKKASKKTSSHIAANARAIASLTGPDRQRALSTGPTTSPHTTTTNHHHHHHHSSKPSDVWYKSDAEEKLRIREFWLDLTEDERRALVKLEKEAVLKKMKEQQKQTCSCSVCGRKRTVIEEELEILYDAYYEELENFTHDQARNNGRKAVPHPHTHTHQHHHNLHHHHHHHHHASRRHSRSGSASRDSYNEESEEDDEEEEDDEYEESDGSGSGIFEFGNSLTVKDGNILTVADDFLKNDGRKFLELMEQLAERKMKRLDEDDMSQGNGEWDDSYEDEDDEYEDDEEEDTMTEEQRMEEGRRMFQIFAAKMFEQRVLQAYREKVARERQQRFLEELEEEERQKELQAEQRQRNKEKKKLLKKAQKQQRDEERLQREREKAAEEEKARQDRERAAEIERQRKEAEKHKREEDRIRKETEERQRQAAATAKKEEEKRKRREEEEKRRKEKEERDRVEKERREQEFREREARERIAVEQKRKEAEEKRLEGEHRRARDEADRREQEKQAKARIQPSAPVAAQHPIGAGRGHSSTGRPLPPPGISVTIGSSMSMNTTATTNQIASAAAQQVRPQPVGRGRGRATAVIPLAVTSAVTVKPGTPIMVGAGRGMSLSSNSGTGSLPRSISPQLHLTPSSSSPQPSISPSSATATLPSNSGSYRPLAPPPGVGPPGHLGQATGPRVPPPFTGGLGRGAPVLGSSATAGFNIPPQCPLPGTSPQLPSRLEGLYPQPVRGDVSKAPSSTPPPVIPTEVDRVPSPGIGQSSVLFCGGRMSALWGGSTDPFGTKPPIVTSIGSSKPLIPLSSNTAAICNMDQPPSVVTPPIGLGGPSMIAPIGTAPINNVIGAGTTATTATNKAVQRPAPIGAQRLNPTICFPSGLSPTDQINLDAPSTVWKSFSVSDDDEPFVGGSSALGGDIFEGVGSSTSNSNTSLRKWGATGVSGGNVVSSGTSRQVGAASGLIPPPCTFDSRIGLWDGAQSSHIWDREVTANTPQPSSSGAPSPISIPPSSSTPVPSTRGISNIGFTTYPNPGSNWTAAPVQHQQSPASNAQWNQQRYY</sequence>
<feature type="region of interest" description="Disordered" evidence="7">
    <location>
        <begin position="375"/>
        <end position="416"/>
    </location>
</feature>
<dbReference type="Proteomes" id="UP000317494">
    <property type="component" value="Unassembled WGS sequence"/>
</dbReference>
<feature type="region of interest" description="Disordered" evidence="7">
    <location>
        <begin position="1100"/>
        <end position="1169"/>
    </location>
</feature>
<feature type="compositionally biased region" description="Basic residues" evidence="7">
    <location>
        <begin position="262"/>
        <end position="297"/>
    </location>
</feature>
<feature type="compositionally biased region" description="Low complexity" evidence="7">
    <location>
        <begin position="7"/>
        <end position="21"/>
    </location>
</feature>
<name>A0A507DBZ6_9FUNG</name>
<dbReference type="VEuPathDB" id="FungiDB:SeMB42_g01330"/>
<dbReference type="GO" id="GO:0005737">
    <property type="term" value="C:cytoplasm"/>
    <property type="evidence" value="ECO:0007669"/>
    <property type="project" value="UniProtKB-SubCell"/>
</dbReference>
<feature type="compositionally biased region" description="Low complexity" evidence="7">
    <location>
        <begin position="1104"/>
        <end position="1127"/>
    </location>
</feature>